<name>A0A1V0N5Q1_9ARCH</name>
<dbReference type="EMBL" id="CP015363">
    <property type="protein sequence ID" value="ARD85447.1"/>
    <property type="molecule type" value="Genomic_DNA"/>
</dbReference>
<dbReference type="InterPro" id="IPR016162">
    <property type="entry name" value="Ald_DH_N"/>
</dbReference>
<dbReference type="FunFam" id="3.40.605.10:FF:000022">
    <property type="entry name" value="Aldehyde dehydrogenase A"/>
    <property type="match status" value="1"/>
</dbReference>
<reference evidence="13 14" key="1">
    <citation type="submission" date="2011-10" db="EMBL/GenBank/DDBJ databases">
        <title>Metabolic and evolutionary patterns in the extreme acidophile Ferroplasma acidiphilum.</title>
        <authorList>
            <person name="Golyshina O.V."/>
            <person name="Kozyavkin S.A."/>
            <person name="Tatusov R.L."/>
            <person name="Slesarev A.I."/>
            <person name="Golyshin P.N."/>
        </authorList>
    </citation>
    <scope>NUCLEOTIDE SEQUENCE [LARGE SCALE GENOMIC DNA]</scope>
    <source>
        <strain evidence="14">Y</strain>
    </source>
</reference>
<evidence type="ECO:0000256" key="4">
    <source>
        <dbReference type="ARBA" id="ARBA00055147"/>
    </source>
</evidence>
<feature type="domain" description="Aldehyde dehydrogenase" evidence="12">
    <location>
        <begin position="9"/>
        <end position="471"/>
    </location>
</feature>
<dbReference type="GeneID" id="16024868"/>
<keyword evidence="2 11" id="KW-0560">Oxidoreductase</keyword>
<feature type="active site" evidence="10">
    <location>
        <position position="245"/>
    </location>
</feature>
<dbReference type="NCBIfam" id="NF040792">
    <property type="entry name" value="glyc_ald_dh"/>
    <property type="match status" value="1"/>
</dbReference>
<dbReference type="Gene3D" id="3.40.309.10">
    <property type="entry name" value="Aldehyde Dehydrogenase, Chain A, domain 2"/>
    <property type="match status" value="1"/>
</dbReference>
<keyword evidence="1" id="KW-0521">NADP</keyword>
<comment type="subunit">
    <text evidence="7">Homotetramer. Dimer of dimers.</text>
</comment>
<keyword evidence="14" id="KW-1185">Reference proteome</keyword>
<sequence length="493" mass="54439">MKIYIDGTWKESSNGNTLNKYNPSTGEVLDTFPAATKDDIDAAMDSAESAFPSWSDMGTQERAKILYKAVELISQKRGELENLLTLEVGKIKREAIDEVDGVIDQIQYYAEFERKLTGDIVEGSSSKRKIFQYKVPYGIVVAITPWNFPAAMVVRKLAPALLTGNTVILKPSSDTPLTANWIVNKFIEAGIPKGVLNFVTGRGSEIGDYIVNHKKVGLVTMTGSTSTGQKIMQNASSNMAKLILELGGKAPFIVWKDADMIRALKSLIWAKYLNVGQSCIAAERLYIHEDIYDKFMSKFVAITKKLTTGDPDTSDVGPLINKNALAGMVQTVNNAKDSGYKILTGGNTPDLQGKYKNGYFFAPTIIENVPQDSGLFQDEIFGPIIGTEKISGVDEMYRKANDSKFGLASYLFTEDPELMLEASEKIRFGELYINMPGPEASQGYHTGFRMTGQAGEGSKYGINEYLKLKNVYVDYSKKALYINTINNSLFDNL</sequence>
<organism evidence="13 14">
    <name type="scientific">Ferroplasma acidiphilum</name>
    <dbReference type="NCBI Taxonomy" id="74969"/>
    <lineage>
        <taxon>Archaea</taxon>
        <taxon>Methanobacteriati</taxon>
        <taxon>Thermoplasmatota</taxon>
        <taxon>Thermoplasmata</taxon>
        <taxon>Thermoplasmatales</taxon>
        <taxon>Ferroplasmaceae</taxon>
        <taxon>Ferroplasma</taxon>
    </lineage>
</organism>
<evidence type="ECO:0000259" key="12">
    <source>
        <dbReference type="Pfam" id="PF00171"/>
    </source>
</evidence>
<dbReference type="Proteomes" id="UP000192050">
    <property type="component" value="Chromosome"/>
</dbReference>
<dbReference type="InterPro" id="IPR015590">
    <property type="entry name" value="Aldehyde_DH_dom"/>
</dbReference>
<proteinExistence type="inferred from homology"/>
<evidence type="ECO:0000256" key="11">
    <source>
        <dbReference type="RuleBase" id="RU003345"/>
    </source>
</evidence>
<comment type="similarity">
    <text evidence="6">Belongs to the aldehyde dehydrogenase family. Glyceraldehyde dehydrogenase subfamily.</text>
</comment>
<evidence type="ECO:0000256" key="1">
    <source>
        <dbReference type="ARBA" id="ARBA00022857"/>
    </source>
</evidence>
<dbReference type="InterPro" id="IPR053507">
    <property type="entry name" value="NADP-Glyceraldehyde_DH"/>
</dbReference>
<dbReference type="SUPFAM" id="SSF53720">
    <property type="entry name" value="ALDH-like"/>
    <property type="match status" value="1"/>
</dbReference>
<dbReference type="FunFam" id="3.40.309.10:FF:000009">
    <property type="entry name" value="Aldehyde dehydrogenase A"/>
    <property type="match status" value="1"/>
</dbReference>
<dbReference type="STRING" id="74969.FAD_1602"/>
<gene>
    <name evidence="13" type="ORF">FAD_1602</name>
</gene>
<dbReference type="GO" id="GO:0043796">
    <property type="term" value="F:glyceraldehyde dehydrogenase (NADP+) activity"/>
    <property type="evidence" value="ECO:0007669"/>
    <property type="project" value="UniProtKB-EC"/>
</dbReference>
<dbReference type="EC" id="1.2.1.89" evidence="8"/>
<evidence type="ECO:0000256" key="9">
    <source>
        <dbReference type="ARBA" id="ARBA00072133"/>
    </source>
</evidence>
<comment type="pathway">
    <text evidence="5">Carbohydrate degradation; glycolysis.</text>
</comment>
<evidence type="ECO:0000256" key="10">
    <source>
        <dbReference type="PROSITE-ProRule" id="PRU10007"/>
    </source>
</evidence>
<dbReference type="InterPro" id="IPR016163">
    <property type="entry name" value="Ald_DH_C"/>
</dbReference>
<evidence type="ECO:0000256" key="5">
    <source>
        <dbReference type="ARBA" id="ARBA00060517"/>
    </source>
</evidence>
<dbReference type="RefSeq" id="WP_009886735.1">
    <property type="nucleotide sequence ID" value="NZ_CP015363.1"/>
</dbReference>
<dbReference type="InterPro" id="IPR050740">
    <property type="entry name" value="Aldehyde_DH_Superfamily"/>
</dbReference>
<dbReference type="AlphaFoldDB" id="A0A1V0N5Q1"/>
<dbReference type="PANTHER" id="PTHR43353:SF5">
    <property type="entry name" value="SUCCINATE-SEMIALDEHYDE DEHYDROGENASE, MITOCHONDRIAL"/>
    <property type="match status" value="1"/>
</dbReference>
<dbReference type="GO" id="GO:0009255">
    <property type="term" value="P:Entner-Doudoroff pathway through 6-phosphogluconate"/>
    <property type="evidence" value="ECO:0007669"/>
    <property type="project" value="UniProtKB-ARBA"/>
</dbReference>
<evidence type="ECO:0000256" key="8">
    <source>
        <dbReference type="ARBA" id="ARBA00066971"/>
    </source>
</evidence>
<evidence type="ECO:0000256" key="6">
    <source>
        <dbReference type="ARBA" id="ARBA00061356"/>
    </source>
</evidence>
<comment type="catalytic activity">
    <reaction evidence="3">
        <text>D-glyceraldehyde + NADP(+) + H2O = (R)-glycerate + NADPH + 2 H(+)</text>
        <dbReference type="Rhea" id="RHEA:40163"/>
        <dbReference type="ChEBI" id="CHEBI:15377"/>
        <dbReference type="ChEBI" id="CHEBI:15378"/>
        <dbReference type="ChEBI" id="CHEBI:16659"/>
        <dbReference type="ChEBI" id="CHEBI:17378"/>
        <dbReference type="ChEBI" id="CHEBI:57783"/>
        <dbReference type="ChEBI" id="CHEBI:58349"/>
        <dbReference type="EC" id="1.2.1.89"/>
    </reaction>
</comment>
<evidence type="ECO:0000313" key="13">
    <source>
        <dbReference type="EMBL" id="ARD85447.1"/>
    </source>
</evidence>
<dbReference type="GO" id="GO:0004777">
    <property type="term" value="F:succinate-semialdehyde dehydrogenase (NAD+) activity"/>
    <property type="evidence" value="ECO:0007669"/>
    <property type="project" value="TreeGrafter"/>
</dbReference>
<dbReference type="InterPro" id="IPR016161">
    <property type="entry name" value="Ald_DH/histidinol_DH"/>
</dbReference>
<dbReference type="KEGG" id="fai:FAD_1602"/>
<dbReference type="PROSITE" id="PS00687">
    <property type="entry name" value="ALDEHYDE_DEHYDR_GLU"/>
    <property type="match status" value="1"/>
</dbReference>
<dbReference type="Pfam" id="PF00171">
    <property type="entry name" value="Aldedh"/>
    <property type="match status" value="1"/>
</dbReference>
<evidence type="ECO:0000256" key="7">
    <source>
        <dbReference type="ARBA" id="ARBA00061930"/>
    </source>
</evidence>
<evidence type="ECO:0000256" key="2">
    <source>
        <dbReference type="ARBA" id="ARBA00023002"/>
    </source>
</evidence>
<dbReference type="GO" id="GO:0009450">
    <property type="term" value="P:gamma-aminobutyric acid catabolic process"/>
    <property type="evidence" value="ECO:0007669"/>
    <property type="project" value="TreeGrafter"/>
</dbReference>
<comment type="function">
    <text evidence="4">NADP-dependent dehydrogenase of the nED (non-phosphorylated Entner-Doudoroff) pathway with highest activity towards glyceraldehydes (e.g. D,L-glyceraldehyde and D-glyceraldehyde), to a lesser extent towards D,L-glyceraldehyde-3-phosphate and glycolaldehyde, but no activity towards aliphatic or aromatic aldehydes.</text>
</comment>
<dbReference type="Gene3D" id="3.40.605.10">
    <property type="entry name" value="Aldehyde Dehydrogenase, Chain A, domain 1"/>
    <property type="match status" value="1"/>
</dbReference>
<dbReference type="OrthoDB" id="6342at2157"/>
<dbReference type="GO" id="GO:0042803">
    <property type="term" value="F:protein homodimerization activity"/>
    <property type="evidence" value="ECO:0007669"/>
    <property type="project" value="UniProtKB-ARBA"/>
</dbReference>
<evidence type="ECO:0000256" key="3">
    <source>
        <dbReference type="ARBA" id="ARBA00050427"/>
    </source>
</evidence>
<protein>
    <recommendedName>
        <fullName evidence="9">D-glyceraldehyde dehydrogenase (NADP(+))</fullName>
        <ecNumber evidence="8">1.2.1.89</ecNumber>
    </recommendedName>
</protein>
<accession>A0A1V0N5Q1</accession>
<dbReference type="InterPro" id="IPR029510">
    <property type="entry name" value="Ald_DH_CS_GLU"/>
</dbReference>
<evidence type="ECO:0000313" key="14">
    <source>
        <dbReference type="Proteomes" id="UP000192050"/>
    </source>
</evidence>
<dbReference type="PANTHER" id="PTHR43353">
    <property type="entry name" value="SUCCINATE-SEMIALDEHYDE DEHYDROGENASE, MITOCHONDRIAL"/>
    <property type="match status" value="1"/>
</dbReference>